<reference evidence="1" key="1">
    <citation type="submission" date="2021-09" db="EMBL/GenBank/DDBJ databases">
        <authorList>
            <person name="Martin H S."/>
        </authorList>
    </citation>
    <scope>NUCLEOTIDE SEQUENCE</scope>
</reference>
<keyword evidence="2" id="KW-1185">Reference proteome</keyword>
<comment type="caution">
    <text evidence="1">The sequence shown here is derived from an EMBL/GenBank/DDBJ whole genome shotgun (WGS) entry which is preliminary data.</text>
</comment>
<organism evidence="1 2">
    <name type="scientific">Danaus chrysippus</name>
    <name type="common">African queen</name>
    <dbReference type="NCBI Taxonomy" id="151541"/>
    <lineage>
        <taxon>Eukaryota</taxon>
        <taxon>Metazoa</taxon>
        <taxon>Ecdysozoa</taxon>
        <taxon>Arthropoda</taxon>
        <taxon>Hexapoda</taxon>
        <taxon>Insecta</taxon>
        <taxon>Pterygota</taxon>
        <taxon>Neoptera</taxon>
        <taxon>Endopterygota</taxon>
        <taxon>Lepidoptera</taxon>
        <taxon>Glossata</taxon>
        <taxon>Ditrysia</taxon>
        <taxon>Papilionoidea</taxon>
        <taxon>Nymphalidae</taxon>
        <taxon>Danainae</taxon>
        <taxon>Danaini</taxon>
        <taxon>Danaina</taxon>
        <taxon>Danaus</taxon>
        <taxon>Anosia</taxon>
    </lineage>
</organism>
<evidence type="ECO:0000313" key="2">
    <source>
        <dbReference type="Proteomes" id="UP000789524"/>
    </source>
</evidence>
<dbReference type="AlphaFoldDB" id="A0A8J2REL7"/>
<dbReference type="Proteomes" id="UP000789524">
    <property type="component" value="Unassembled WGS sequence"/>
</dbReference>
<accession>A0A8J2REL7</accession>
<dbReference type="EMBL" id="CAKASE010000078">
    <property type="protein sequence ID" value="CAG9579121.1"/>
    <property type="molecule type" value="Genomic_DNA"/>
</dbReference>
<sequence length="145" mass="16292">MCVPRLWRASSSSSARLAGRLWARRQLLIDLYGLIHQNYYKLVLFECLAGSQMVIGSLVTGSAARPLPLIFDSDNCTHLPHRPATFPIITDLSSLTATMMTDLNYRPTYTGQDASLTYLAVRSREPLLVRHKDINMIRVTVNVTL</sequence>
<gene>
    <name evidence="1" type="ORF">DCHRY22_LOCUS13098</name>
</gene>
<name>A0A8J2REL7_9NEOP</name>
<protein>
    <submittedName>
        <fullName evidence="1">(African queen) hypothetical protein</fullName>
    </submittedName>
</protein>
<proteinExistence type="predicted"/>
<evidence type="ECO:0000313" key="1">
    <source>
        <dbReference type="EMBL" id="CAG9579121.1"/>
    </source>
</evidence>